<proteinExistence type="predicted"/>
<reference evidence="2 3" key="1">
    <citation type="submission" date="2020-04" db="EMBL/GenBank/DDBJ databases">
        <title>Flammeovirgaceae bacterium KN852 isolated from deep sea.</title>
        <authorList>
            <person name="Zhang D.-C."/>
        </authorList>
    </citation>
    <scope>NUCLEOTIDE SEQUENCE [LARGE SCALE GENOMIC DNA]</scope>
    <source>
        <strain evidence="2 3">KN852</strain>
    </source>
</reference>
<gene>
    <name evidence="2" type="ORF">HH304_05840</name>
</gene>
<sequence>MLQKKSIAKYLKYAIGEIVLVVIGILIAIQINAWQQLGKENELERKYLQNLVAELKQDSIGLTKNYLRLKDQARTKNKLLSMIKNGTEGDSIIQYFEYQWRPIPPYSSLKATYTEITSSAHLSIIKNDVLREKMIKYYNLYSALEKEEEFLLQTASQNVIIAISHRIPDMSDYTADDVMLLKEDSHLLNTIQLNGAYTRRDNYKSMIDECADLIRNLERYQSTL</sequence>
<dbReference type="Proteomes" id="UP000559010">
    <property type="component" value="Unassembled WGS sequence"/>
</dbReference>
<dbReference type="AlphaFoldDB" id="A0A848J0B0"/>
<keyword evidence="1" id="KW-0812">Transmembrane</keyword>
<protein>
    <submittedName>
        <fullName evidence="2">Uncharacterized protein</fullName>
    </submittedName>
</protein>
<comment type="caution">
    <text evidence="2">The sequence shown here is derived from an EMBL/GenBank/DDBJ whole genome shotgun (WGS) entry which is preliminary data.</text>
</comment>
<evidence type="ECO:0000256" key="1">
    <source>
        <dbReference type="SAM" id="Phobius"/>
    </source>
</evidence>
<keyword evidence="3" id="KW-1185">Reference proteome</keyword>
<dbReference type="EMBL" id="JABBNU010000003">
    <property type="protein sequence ID" value="NMM47914.1"/>
    <property type="molecule type" value="Genomic_DNA"/>
</dbReference>
<dbReference type="InterPro" id="IPR045749">
    <property type="entry name" value="DUF6090"/>
</dbReference>
<dbReference type="Pfam" id="PF19578">
    <property type="entry name" value="DUF6090"/>
    <property type="match status" value="1"/>
</dbReference>
<organism evidence="2 3">
    <name type="scientific">Marinigracilibium pacificum</name>
    <dbReference type="NCBI Taxonomy" id="2729599"/>
    <lineage>
        <taxon>Bacteria</taxon>
        <taxon>Pseudomonadati</taxon>
        <taxon>Bacteroidota</taxon>
        <taxon>Cytophagia</taxon>
        <taxon>Cytophagales</taxon>
        <taxon>Flammeovirgaceae</taxon>
        <taxon>Marinigracilibium</taxon>
    </lineage>
</organism>
<evidence type="ECO:0000313" key="2">
    <source>
        <dbReference type="EMBL" id="NMM47914.1"/>
    </source>
</evidence>
<name>A0A848J0B0_9BACT</name>
<accession>A0A848J0B0</accession>
<feature type="transmembrane region" description="Helical" evidence="1">
    <location>
        <begin position="12"/>
        <end position="34"/>
    </location>
</feature>
<evidence type="ECO:0000313" key="3">
    <source>
        <dbReference type="Proteomes" id="UP000559010"/>
    </source>
</evidence>
<keyword evidence="1" id="KW-0472">Membrane</keyword>
<keyword evidence="1" id="KW-1133">Transmembrane helix</keyword>